<evidence type="ECO:0000259" key="4">
    <source>
        <dbReference type="Pfam" id="PF03636"/>
    </source>
</evidence>
<name>A0ABX5Q948_9BACL</name>
<dbReference type="PANTHER" id="PTHR11051">
    <property type="entry name" value="GLYCOSYL HYDROLASE-RELATED"/>
    <property type="match status" value="1"/>
</dbReference>
<dbReference type="Gene3D" id="1.50.10.10">
    <property type="match status" value="1"/>
</dbReference>
<evidence type="ECO:0000313" key="5">
    <source>
        <dbReference type="EMBL" id="QAA23153.1"/>
    </source>
</evidence>
<dbReference type="InterPro" id="IPR017045">
    <property type="entry name" value="Malt_Pase/Glycosyl_Hdrlase"/>
</dbReference>
<dbReference type="Gene3D" id="2.60.420.10">
    <property type="entry name" value="Maltose phosphorylase, domain 3"/>
    <property type="match status" value="1"/>
</dbReference>
<dbReference type="EMBL" id="CP025688">
    <property type="protein sequence ID" value="QAA23153.1"/>
    <property type="molecule type" value="Genomic_DNA"/>
</dbReference>
<dbReference type="Pfam" id="PF03636">
    <property type="entry name" value="Glyco_hydro_65N"/>
    <property type="match status" value="1"/>
</dbReference>
<dbReference type="InterPro" id="IPR008928">
    <property type="entry name" value="6-hairpin_glycosidase_sf"/>
</dbReference>
<dbReference type="Pfam" id="PF03633">
    <property type="entry name" value="Glyco_hydro_65C"/>
    <property type="match status" value="1"/>
</dbReference>
<evidence type="ECO:0000256" key="1">
    <source>
        <dbReference type="ARBA" id="ARBA00006768"/>
    </source>
</evidence>
<dbReference type="InterPro" id="IPR005195">
    <property type="entry name" value="Glyco_hydro_65_M"/>
</dbReference>
<accession>A0ABX5Q948</accession>
<keyword evidence="5" id="KW-0378">Hydrolase</keyword>
<dbReference type="SUPFAM" id="SSF48208">
    <property type="entry name" value="Six-hairpin glycosidases"/>
    <property type="match status" value="1"/>
</dbReference>
<dbReference type="Proteomes" id="UP000285882">
    <property type="component" value="Chromosome"/>
</dbReference>
<reference evidence="5 6" key="1">
    <citation type="submission" date="2018-01" db="EMBL/GenBank/DDBJ databases">
        <title>Complete genome sequencing of Sporolactobacillus terrae DLG3.</title>
        <authorList>
            <person name="Nam Y.-D."/>
            <person name="Kang J."/>
            <person name="Chung W.-H."/>
        </authorList>
    </citation>
    <scope>NUCLEOTIDE SEQUENCE [LARGE SCALE GENOMIC DNA]</scope>
    <source>
        <strain evidence="5 6">DLG3</strain>
    </source>
</reference>
<feature type="domain" description="Glycoside hydrolase family 65 C-terminal" evidence="3">
    <location>
        <begin position="689"/>
        <end position="750"/>
    </location>
</feature>
<dbReference type="InterPro" id="IPR037018">
    <property type="entry name" value="GH65_N"/>
</dbReference>
<keyword evidence="6" id="KW-1185">Reference proteome</keyword>
<dbReference type="RefSeq" id="WP_051577972.1">
    <property type="nucleotide sequence ID" value="NZ_CP025688.1"/>
</dbReference>
<dbReference type="GO" id="GO:0016787">
    <property type="term" value="F:hydrolase activity"/>
    <property type="evidence" value="ECO:0007669"/>
    <property type="project" value="UniProtKB-KW"/>
</dbReference>
<evidence type="ECO:0000259" key="2">
    <source>
        <dbReference type="Pfam" id="PF03632"/>
    </source>
</evidence>
<protein>
    <submittedName>
        <fullName evidence="5">Family 65 glycosyl hydrolase</fullName>
    </submittedName>
</protein>
<dbReference type="PANTHER" id="PTHR11051:SF14">
    <property type="entry name" value="MALTOSE PHOSPHORYLASE"/>
    <property type="match status" value="1"/>
</dbReference>
<gene>
    <name evidence="5" type="ORF">C0674_11235</name>
</gene>
<evidence type="ECO:0000259" key="3">
    <source>
        <dbReference type="Pfam" id="PF03633"/>
    </source>
</evidence>
<dbReference type="InterPro" id="IPR011013">
    <property type="entry name" value="Gal_mutarotase_sf_dom"/>
</dbReference>
<comment type="similarity">
    <text evidence="1">Belongs to the glycosyl hydrolase 65 family.</text>
</comment>
<dbReference type="Gene3D" id="2.70.98.40">
    <property type="entry name" value="Glycoside hydrolase, family 65, N-terminal domain"/>
    <property type="match status" value="1"/>
</dbReference>
<dbReference type="NCBIfam" id="NF010380">
    <property type="entry name" value="PRK13807.1"/>
    <property type="match status" value="1"/>
</dbReference>
<feature type="domain" description="Glycoside hydrolase family 65 central catalytic" evidence="2">
    <location>
        <begin position="323"/>
        <end position="679"/>
    </location>
</feature>
<dbReference type="Pfam" id="PF03632">
    <property type="entry name" value="Glyco_hydro_65m"/>
    <property type="match status" value="1"/>
</dbReference>
<dbReference type="SUPFAM" id="SSF74650">
    <property type="entry name" value="Galactose mutarotase-like"/>
    <property type="match status" value="1"/>
</dbReference>
<organism evidence="5 6">
    <name type="scientific">Sporolactobacillus terrae</name>
    <dbReference type="NCBI Taxonomy" id="269673"/>
    <lineage>
        <taxon>Bacteria</taxon>
        <taxon>Bacillati</taxon>
        <taxon>Bacillota</taxon>
        <taxon>Bacilli</taxon>
        <taxon>Bacillales</taxon>
        <taxon>Sporolactobacillaceae</taxon>
        <taxon>Sporolactobacillus</taxon>
    </lineage>
</organism>
<evidence type="ECO:0000313" key="6">
    <source>
        <dbReference type="Proteomes" id="UP000285882"/>
    </source>
</evidence>
<sequence length="772" mass="88805">MSNLRLFDINGWTLTTHKLNKDHIRLQESITSIGNGYMGMRGNFEETYSGDHHKGTYLAGVWYPDKTRVGWWKNGYPEYFGKVINTVNLIGVKVFIDGEEVDLYKDSVEDFTLELNMHEGVLYRSYTLSKNNKRVKIETERFLSIVSKEICAIRFSVTALTNQVTVKLVPYLDGHVRNEDSNYDEMFWLETDRKSDEDHSGLIVRTIDNPFDVPTFSVCALMGVQTGQQAEKTIFQKNLYVAHEYTYHLKAGERATLDKFVAVTTSRDFEQTLLMHRAEELLNETRAQGYDAIKEAHNLAWAERWRIADVSIEGNDAAQQGIRFNLFQLFSTYYGDDDRLNIGPKGFTGEKYGGATYWDTEAYAVPIYLSLADPSVTKQLLLYRYKQLDGAYHNAQQQGLKGALYPMVTFTGVECHNEWEITFEEIHRNGAIAYAIYNFVNYTGDKNYIEEAGIDVLVGISRFWADRVHFSEHTQKYMIHGVTGPNEYENNVNNNWYTNTMAAWTLEYTIESLALISQDKYHTLGLSEEEVAHWKDIIDRMYYPKDDSLGIFVQHDTFLDKEIKPISAIPEGQRPINQHWSWDHILRSCYIKQADVLQGIYFLNDRFTRTQKEKNFDFYEPLTVHESSLSACVHAVLAAELGKQKKALDLYQRTARLDLDNYNNDTGDGLHITSMTGSWLAIVQGFAGMRTFGEKITFAPFLPKGWTSYSFKINYRSRLIKVNVTSQHVTLELLSGDPLKLMLYGKPVQLDDQFVGHIPDRKEPLDDASSTF</sequence>
<dbReference type="InterPro" id="IPR005194">
    <property type="entry name" value="Glyco_hydro_65_C"/>
</dbReference>
<dbReference type="InterPro" id="IPR005196">
    <property type="entry name" value="Glyco_hydro_65_N"/>
</dbReference>
<feature type="domain" description="Glycoside hydrolase family 65 N-terminal" evidence="4">
    <location>
        <begin position="15"/>
        <end position="267"/>
    </location>
</feature>
<dbReference type="PIRSF" id="PIRSF036289">
    <property type="entry name" value="Glycosyl_hydrolase_malt_phosph"/>
    <property type="match status" value="1"/>
</dbReference>
<proteinExistence type="inferred from homology"/>
<dbReference type="InterPro" id="IPR012341">
    <property type="entry name" value="6hp_glycosidase-like_sf"/>
</dbReference>